<evidence type="ECO:0000259" key="4">
    <source>
        <dbReference type="SMART" id="SM00849"/>
    </source>
</evidence>
<keyword evidence="6" id="KW-1185">Reference proteome</keyword>
<evidence type="ECO:0000313" key="6">
    <source>
        <dbReference type="Proteomes" id="UP001596109"/>
    </source>
</evidence>
<dbReference type="EMBL" id="JBHSNO010000008">
    <property type="protein sequence ID" value="MFC5590297.1"/>
    <property type="molecule type" value="Genomic_DNA"/>
</dbReference>
<evidence type="ECO:0000313" key="5">
    <source>
        <dbReference type="EMBL" id="MFC5590297.1"/>
    </source>
</evidence>
<dbReference type="SUPFAM" id="SSF56281">
    <property type="entry name" value="Metallo-hydrolase/oxidoreductase"/>
    <property type="match status" value="1"/>
</dbReference>
<keyword evidence="1" id="KW-0255">Endonuclease</keyword>
<dbReference type="InterPro" id="IPR001279">
    <property type="entry name" value="Metallo-B-lactamas"/>
</dbReference>
<keyword evidence="1" id="KW-0540">Nuclease</keyword>
<feature type="domain" description="Metallo-beta-lactamase" evidence="4">
    <location>
        <begin position="42"/>
        <end position="240"/>
    </location>
</feature>
<dbReference type="Pfam" id="PF12706">
    <property type="entry name" value="Lactamase_B_2"/>
    <property type="match status" value="1"/>
</dbReference>
<evidence type="ECO:0000256" key="1">
    <source>
        <dbReference type="ARBA" id="ARBA00022759"/>
    </source>
</evidence>
<gene>
    <name evidence="5" type="ORF">ACFPRA_15440</name>
</gene>
<comment type="caution">
    <text evidence="5">The sequence shown here is derived from an EMBL/GenBank/DDBJ whole genome shotgun (WGS) entry which is preliminary data.</text>
</comment>
<evidence type="ECO:0000256" key="2">
    <source>
        <dbReference type="ARBA" id="ARBA00022801"/>
    </source>
</evidence>
<evidence type="ECO:0000256" key="3">
    <source>
        <dbReference type="ARBA" id="ARBA00022833"/>
    </source>
</evidence>
<accession>A0ABW0TLD0</accession>
<reference evidence="6" key="1">
    <citation type="journal article" date="2019" name="Int. J. Syst. Evol. Microbiol.">
        <title>The Global Catalogue of Microorganisms (GCM) 10K type strain sequencing project: providing services to taxonomists for standard genome sequencing and annotation.</title>
        <authorList>
            <consortium name="The Broad Institute Genomics Platform"/>
            <consortium name="The Broad Institute Genome Sequencing Center for Infectious Disease"/>
            <person name="Wu L."/>
            <person name="Ma J."/>
        </authorList>
    </citation>
    <scope>NUCLEOTIDE SEQUENCE [LARGE SCALE GENOMIC DNA]</scope>
    <source>
        <strain evidence="6">CGMCC 4.1434</strain>
    </source>
</reference>
<name>A0ABW0TLD0_9BACL</name>
<keyword evidence="3" id="KW-0862">Zinc</keyword>
<proteinExistence type="predicted"/>
<dbReference type="PANTHER" id="PTHR46018:SF2">
    <property type="entry name" value="ZINC PHOSPHODIESTERASE ELAC PROTEIN 1"/>
    <property type="match status" value="1"/>
</dbReference>
<dbReference type="InterPro" id="IPR044094">
    <property type="entry name" value="AtsA-like_MBL-fold"/>
</dbReference>
<keyword evidence="2" id="KW-0378">Hydrolase</keyword>
<dbReference type="PANTHER" id="PTHR46018">
    <property type="entry name" value="ZINC PHOSPHODIESTERASE ELAC PROTEIN 1"/>
    <property type="match status" value="1"/>
</dbReference>
<protein>
    <submittedName>
        <fullName evidence="5">MBL fold metallo-hydrolase</fullName>
    </submittedName>
</protein>
<dbReference type="InterPro" id="IPR036866">
    <property type="entry name" value="RibonucZ/Hydroxyglut_hydro"/>
</dbReference>
<dbReference type="CDD" id="cd07719">
    <property type="entry name" value="arylsulfatase_AtsA-like_MBL-fold"/>
    <property type="match status" value="1"/>
</dbReference>
<dbReference type="Proteomes" id="UP001596109">
    <property type="component" value="Unassembled WGS sequence"/>
</dbReference>
<organism evidence="5 6">
    <name type="scientific">Sporosarcina soli</name>
    <dbReference type="NCBI Taxonomy" id="334736"/>
    <lineage>
        <taxon>Bacteria</taxon>
        <taxon>Bacillati</taxon>
        <taxon>Bacillota</taxon>
        <taxon>Bacilli</taxon>
        <taxon>Bacillales</taxon>
        <taxon>Caryophanaceae</taxon>
        <taxon>Sporosarcina</taxon>
    </lineage>
</organism>
<dbReference type="SMART" id="SM00849">
    <property type="entry name" value="Lactamase_B"/>
    <property type="match status" value="1"/>
</dbReference>
<dbReference type="RefSeq" id="WP_381436538.1">
    <property type="nucleotide sequence ID" value="NZ_JBHSNO010000008.1"/>
</dbReference>
<sequence>MFNKISMDWRMILMTTNIKKQASKFKVTLLGTGCPVVSLDRFGNTTLVEIGEKKLVFDVGRGAVLRLSQLDIFPGEIDEVFLTHLHSDHLVGFPDLWLSGVIPTLGKRAKLLKLRGPEGTKQMASHLEKAFSKDINARIAHGTIHPRGAQIEAYDYEEGLIYDEEGIKITAFLVDHGTIKPCYGFRIDYEGHSILISGDTKYNENLIRHSRNVDLLIHEVAAASLDAANPETIRHIMDIHTTPEQAGEIFKRVKPKLAVYTHIVLLGGITEEEADLIGRTKEIYSGDVLVGEDLMSFEIGDEIKVNYPKKVVSMTI</sequence>
<dbReference type="Gene3D" id="3.60.15.10">
    <property type="entry name" value="Ribonuclease Z/Hydroxyacylglutathione hydrolase-like"/>
    <property type="match status" value="1"/>
</dbReference>